<dbReference type="AlphaFoldDB" id="A0A1V3FLT3"/>
<accession>A0A1V3FLT3</accession>
<evidence type="ECO:0000259" key="1">
    <source>
        <dbReference type="Pfam" id="PF01575"/>
    </source>
</evidence>
<sequence>MGMLSKKRKIGRLISDISVGEKLVLTEAIEDKDLLLYLGLTNDANPLYIQHDYASQTPWKRPIVPAIMLTGIITSAVSKYLPGPGSHIVSQTIEFKRPVYHYEHVEFLFEVTSVDEENNEIHISVQAIRDGEEILVGSLRVVPPYPFVEEKALDNF</sequence>
<proteinExistence type="predicted"/>
<dbReference type="SUPFAM" id="SSF54637">
    <property type="entry name" value="Thioesterase/thiol ester dehydrase-isomerase"/>
    <property type="match status" value="1"/>
</dbReference>
<evidence type="ECO:0000313" key="3">
    <source>
        <dbReference type="Proteomes" id="UP000188458"/>
    </source>
</evidence>
<dbReference type="Proteomes" id="UP000188458">
    <property type="component" value="Unassembled WGS sequence"/>
</dbReference>
<organism evidence="2 3">
    <name type="scientific">Anoxybacillus kestanbolensis</name>
    <dbReference type="NCBI Taxonomy" id="227476"/>
    <lineage>
        <taxon>Bacteria</taxon>
        <taxon>Bacillati</taxon>
        <taxon>Bacillota</taxon>
        <taxon>Bacilli</taxon>
        <taxon>Bacillales</taxon>
        <taxon>Anoxybacillaceae</taxon>
        <taxon>Anoxybacillus</taxon>
    </lineage>
</organism>
<feature type="domain" description="MaoC-like" evidence="1">
    <location>
        <begin position="28"/>
        <end position="125"/>
    </location>
</feature>
<dbReference type="PANTHER" id="PTHR43664">
    <property type="entry name" value="MONOAMINE OXIDASE-RELATED"/>
    <property type="match status" value="1"/>
</dbReference>
<dbReference type="InterPro" id="IPR052342">
    <property type="entry name" value="MCH/BMMD"/>
</dbReference>
<name>A0A1V3FLT3_9BACL</name>
<keyword evidence="3" id="KW-1185">Reference proteome</keyword>
<protein>
    <submittedName>
        <fullName evidence="2">Enoyl-CoA hydratase</fullName>
    </submittedName>
</protein>
<reference evidence="3" key="1">
    <citation type="submission" date="2016-11" db="EMBL/GenBank/DDBJ databases">
        <title>Draft genome sequence of Anoxybacillus sp. strain 103 isolated from the Qarvajar hot spring in Nagorno-Karabach.</title>
        <authorList>
            <person name="Hovhannisyan P."/>
            <person name="Panosyan H."/>
            <person name="Birkeland N.-K."/>
        </authorList>
    </citation>
    <scope>NUCLEOTIDE SEQUENCE [LARGE SCALE GENOMIC DNA]</scope>
    <source>
        <strain evidence="3">103</strain>
    </source>
</reference>
<dbReference type="EMBL" id="MQAD01000013">
    <property type="protein sequence ID" value="OOE02659.1"/>
    <property type="molecule type" value="Genomic_DNA"/>
</dbReference>
<dbReference type="RefSeq" id="WP_077429308.1">
    <property type="nucleotide sequence ID" value="NZ_MQAD01000013.1"/>
</dbReference>
<dbReference type="InterPro" id="IPR002539">
    <property type="entry name" value="MaoC-like_dom"/>
</dbReference>
<gene>
    <name evidence="2" type="ORF">BO219_09185</name>
</gene>
<dbReference type="PANTHER" id="PTHR43664:SF1">
    <property type="entry name" value="BETA-METHYLMALYL-COA DEHYDRATASE"/>
    <property type="match status" value="1"/>
</dbReference>
<dbReference type="Pfam" id="PF01575">
    <property type="entry name" value="MaoC_dehydratas"/>
    <property type="match status" value="1"/>
</dbReference>
<comment type="caution">
    <text evidence="2">The sequence shown here is derived from an EMBL/GenBank/DDBJ whole genome shotgun (WGS) entry which is preliminary data.</text>
</comment>
<evidence type="ECO:0000313" key="2">
    <source>
        <dbReference type="EMBL" id="OOE02659.1"/>
    </source>
</evidence>
<dbReference type="Gene3D" id="3.10.129.10">
    <property type="entry name" value="Hotdog Thioesterase"/>
    <property type="match status" value="1"/>
</dbReference>
<dbReference type="InterPro" id="IPR029069">
    <property type="entry name" value="HotDog_dom_sf"/>
</dbReference>